<keyword evidence="3 10" id="KW-0813">Transport</keyword>
<feature type="repeat" description="Solcar" evidence="9">
    <location>
        <begin position="227"/>
        <end position="312"/>
    </location>
</feature>
<comment type="subcellular location">
    <subcellularLocation>
        <location evidence="1">Mitochondrion membrane</location>
        <topology evidence="1">Multi-pass membrane protein</topology>
    </subcellularLocation>
</comment>
<evidence type="ECO:0000256" key="9">
    <source>
        <dbReference type="PROSITE-ProRule" id="PRU00282"/>
    </source>
</evidence>
<dbReference type="Pfam" id="PF00153">
    <property type="entry name" value="Mito_carr"/>
    <property type="match status" value="3"/>
</dbReference>
<dbReference type="AlphaFoldDB" id="A0AAD4PGN5"/>
<evidence type="ECO:0000256" key="1">
    <source>
        <dbReference type="ARBA" id="ARBA00004225"/>
    </source>
</evidence>
<evidence type="ECO:0000256" key="6">
    <source>
        <dbReference type="ARBA" id="ARBA00022989"/>
    </source>
</evidence>
<protein>
    <recommendedName>
        <fullName evidence="14">Solute carrier family 25 member 45</fullName>
    </recommendedName>
</protein>
<dbReference type="SUPFAM" id="SSF103506">
    <property type="entry name" value="Mitochondrial carrier"/>
    <property type="match status" value="1"/>
</dbReference>
<proteinExistence type="inferred from homology"/>
<dbReference type="PANTHER" id="PTHR45624:SF1">
    <property type="entry name" value="SD08189P"/>
    <property type="match status" value="1"/>
</dbReference>
<keyword evidence="13" id="KW-1185">Reference proteome</keyword>
<feature type="transmembrane region" description="Helical" evidence="11">
    <location>
        <begin position="226"/>
        <end position="250"/>
    </location>
</feature>
<feature type="repeat" description="Solcar" evidence="9">
    <location>
        <begin position="3"/>
        <end position="103"/>
    </location>
</feature>
<feature type="repeat" description="Solcar" evidence="9">
    <location>
        <begin position="117"/>
        <end position="208"/>
    </location>
</feature>
<dbReference type="EMBL" id="JAJJHW010003409">
    <property type="protein sequence ID" value="KAH8359380.1"/>
    <property type="molecule type" value="Genomic_DNA"/>
</dbReference>
<dbReference type="PANTHER" id="PTHR45624">
    <property type="entry name" value="MITOCHONDRIAL BASIC AMINO ACIDS TRANSPORTER-RELATED"/>
    <property type="match status" value="1"/>
</dbReference>
<dbReference type="FunFam" id="1.50.40.10:FF:000120">
    <property type="entry name" value="Uncharacterized protein, isoform A"/>
    <property type="match status" value="1"/>
</dbReference>
<dbReference type="InterPro" id="IPR050567">
    <property type="entry name" value="Mitochondrial_Carrier"/>
</dbReference>
<keyword evidence="4 9" id="KW-0812">Transmembrane</keyword>
<dbReference type="GO" id="GO:1990575">
    <property type="term" value="P:mitochondrial L-ornithine transmembrane transport"/>
    <property type="evidence" value="ECO:0007669"/>
    <property type="project" value="TreeGrafter"/>
</dbReference>
<evidence type="ECO:0000256" key="3">
    <source>
        <dbReference type="ARBA" id="ARBA00022448"/>
    </source>
</evidence>
<evidence type="ECO:0000313" key="12">
    <source>
        <dbReference type="EMBL" id="KAH8359380.1"/>
    </source>
</evidence>
<comment type="similarity">
    <text evidence="2 10">Belongs to the mitochondrial carrier (TC 2.A.29) family.</text>
</comment>
<evidence type="ECO:0000256" key="7">
    <source>
        <dbReference type="ARBA" id="ARBA00023128"/>
    </source>
</evidence>
<dbReference type="GO" id="GO:0031966">
    <property type="term" value="C:mitochondrial membrane"/>
    <property type="evidence" value="ECO:0007669"/>
    <property type="project" value="UniProtKB-SubCell"/>
</dbReference>
<keyword evidence="7" id="KW-0496">Mitochondrion</keyword>
<evidence type="ECO:0000256" key="5">
    <source>
        <dbReference type="ARBA" id="ARBA00022737"/>
    </source>
</evidence>
<organism evidence="12 13">
    <name type="scientific">Drosophila rubida</name>
    <dbReference type="NCBI Taxonomy" id="30044"/>
    <lineage>
        <taxon>Eukaryota</taxon>
        <taxon>Metazoa</taxon>
        <taxon>Ecdysozoa</taxon>
        <taxon>Arthropoda</taxon>
        <taxon>Hexapoda</taxon>
        <taxon>Insecta</taxon>
        <taxon>Pterygota</taxon>
        <taxon>Neoptera</taxon>
        <taxon>Endopterygota</taxon>
        <taxon>Diptera</taxon>
        <taxon>Brachycera</taxon>
        <taxon>Muscomorpha</taxon>
        <taxon>Ephydroidea</taxon>
        <taxon>Drosophilidae</taxon>
        <taxon>Drosophila</taxon>
    </lineage>
</organism>
<dbReference type="InterPro" id="IPR018108">
    <property type="entry name" value="MCP_transmembrane"/>
</dbReference>
<dbReference type="Gene3D" id="1.50.40.10">
    <property type="entry name" value="Mitochondrial carrier domain"/>
    <property type="match status" value="2"/>
</dbReference>
<accession>A0AAD4PGN5</accession>
<keyword evidence="6 11" id="KW-1133">Transmembrane helix</keyword>
<keyword evidence="5" id="KW-0677">Repeat</keyword>
<evidence type="ECO:0000256" key="2">
    <source>
        <dbReference type="ARBA" id="ARBA00006375"/>
    </source>
</evidence>
<evidence type="ECO:0008006" key="14">
    <source>
        <dbReference type="Google" id="ProtNLM"/>
    </source>
</evidence>
<gene>
    <name evidence="12" type="ORF">KR093_006328</name>
</gene>
<dbReference type="InterPro" id="IPR023395">
    <property type="entry name" value="MCP_dom_sf"/>
</dbReference>
<comment type="caution">
    <text evidence="12">The sequence shown here is derived from an EMBL/GenBank/DDBJ whole genome shotgun (WGS) entry which is preliminary data.</text>
</comment>
<feature type="transmembrane region" description="Helical" evidence="11">
    <location>
        <begin position="80"/>
        <end position="99"/>
    </location>
</feature>
<reference evidence="12" key="1">
    <citation type="journal article" date="2021" name="Mol. Ecol. Resour.">
        <title>Phylogenomic analyses of the genus Drosophila reveals genomic signals of climate adaptation.</title>
        <authorList>
            <person name="Li F."/>
            <person name="Rane R.V."/>
            <person name="Luria V."/>
            <person name="Xiong Z."/>
            <person name="Chen J."/>
            <person name="Li Z."/>
            <person name="Catullo R.A."/>
            <person name="Griffin P.C."/>
            <person name="Schiffer M."/>
            <person name="Pearce S."/>
            <person name="Lee S.F."/>
            <person name="McElroy K."/>
            <person name="Stocker A."/>
            <person name="Shirriffs J."/>
            <person name="Cockerell F."/>
            <person name="Coppin C."/>
            <person name="Sgro C.M."/>
            <person name="Karger A."/>
            <person name="Cain J.W."/>
            <person name="Weber J.A."/>
            <person name="Santpere G."/>
            <person name="Kirschner M.W."/>
            <person name="Hoffmann A.A."/>
            <person name="Oakeshott J.G."/>
            <person name="Zhang G."/>
        </authorList>
    </citation>
    <scope>NUCLEOTIDE SEQUENCE</scope>
    <source>
        <strain evidence="12">BGI-SZ-2011g</strain>
    </source>
</reference>
<evidence type="ECO:0000256" key="11">
    <source>
        <dbReference type="SAM" id="Phobius"/>
    </source>
</evidence>
<dbReference type="PROSITE" id="PS50920">
    <property type="entry name" value="SOLCAR"/>
    <property type="match status" value="3"/>
</dbReference>
<evidence type="ECO:0000313" key="13">
    <source>
        <dbReference type="Proteomes" id="UP001200034"/>
    </source>
</evidence>
<keyword evidence="8 9" id="KW-0472">Membrane</keyword>
<evidence type="ECO:0000256" key="4">
    <source>
        <dbReference type="ARBA" id="ARBA00022692"/>
    </source>
</evidence>
<evidence type="ECO:0000256" key="8">
    <source>
        <dbReference type="ARBA" id="ARBA00023136"/>
    </source>
</evidence>
<dbReference type="Proteomes" id="UP001200034">
    <property type="component" value="Unassembled WGS sequence"/>
</dbReference>
<name>A0AAD4PGN5_9MUSC</name>
<evidence type="ECO:0000256" key="10">
    <source>
        <dbReference type="RuleBase" id="RU000488"/>
    </source>
</evidence>
<dbReference type="GO" id="GO:0005289">
    <property type="term" value="F:high-affinity L-arginine transmembrane transporter activity"/>
    <property type="evidence" value="ECO:0007669"/>
    <property type="project" value="TreeGrafter"/>
</dbReference>
<sequence>MKWENYCDFVAGCIGGACGVLVAHPLDTIKTWQQASNTSVMTAVQQIYSRNNGVSGVLGVPTARSVNNALKINGFYRGMMFPLMSTGAINSILFGIYGNHLRQLRRVCHSDYQREQLEYHNMFLAGSVAGFVQSFIACPMELIKVRLQTHCYYNDYIYGQRRTAFGTFKRILKNDGISGLYRGLLPMMCRDVLPYGIYMLVYRQAADYLDNTQFVRNRRAHPDGSNINLVVTTLAGAWAGVLSWVCVIPFDVVKTIMQADENHKFRGILHCVRVNYRAYGWRSIFRGSWMLLARAMPFNAATFLGYEYSLELCHSY</sequence>